<accession>A0ABD3XU69</accession>
<dbReference type="AlphaFoldDB" id="A0ABD3XU69"/>
<reference evidence="2 3" key="1">
    <citation type="submission" date="2024-11" db="EMBL/GenBank/DDBJ databases">
        <title>Chromosome-level genome assembly of the freshwater bivalve Anodonta woodiana.</title>
        <authorList>
            <person name="Chen X."/>
        </authorList>
    </citation>
    <scope>NUCLEOTIDE SEQUENCE [LARGE SCALE GENOMIC DNA]</scope>
    <source>
        <strain evidence="2">MN2024</strain>
        <tissue evidence="2">Gills</tissue>
    </source>
</reference>
<keyword evidence="3" id="KW-1185">Reference proteome</keyword>
<protein>
    <recommendedName>
        <fullName evidence="1">DZIP3-like HEPN domain-containing protein</fullName>
    </recommendedName>
</protein>
<name>A0ABD3XU69_SINWO</name>
<comment type="caution">
    <text evidence="2">The sequence shown here is derived from an EMBL/GenBank/DDBJ whole genome shotgun (WGS) entry which is preliminary data.</text>
</comment>
<evidence type="ECO:0000259" key="1">
    <source>
        <dbReference type="Pfam" id="PF18738"/>
    </source>
</evidence>
<dbReference type="Pfam" id="PF18738">
    <property type="entry name" value="HEPN_DZIP3"/>
    <property type="match status" value="1"/>
</dbReference>
<dbReference type="InterPro" id="IPR041249">
    <property type="entry name" value="HEPN_DZIP3"/>
</dbReference>
<dbReference type="EMBL" id="JBJQND010000001">
    <property type="protein sequence ID" value="KAL3888580.1"/>
    <property type="molecule type" value="Genomic_DNA"/>
</dbReference>
<dbReference type="Proteomes" id="UP001634394">
    <property type="component" value="Unassembled WGS sequence"/>
</dbReference>
<evidence type="ECO:0000313" key="3">
    <source>
        <dbReference type="Proteomes" id="UP001634394"/>
    </source>
</evidence>
<sequence length="140" mass="16056">MLKLTMRHGRPLLSNDQIMLLFPDPLGNNVGTLDQFDISLLYILIRNVRTVPEPITGWNKDSCDQPRDTSLGASVERIRSYRNRISGHSADGRISRQGFEDYWNKFEAVIHDIEAVLGEHACSQELKKQRRQVISIYEAC</sequence>
<organism evidence="2 3">
    <name type="scientific">Sinanodonta woodiana</name>
    <name type="common">Chinese pond mussel</name>
    <name type="synonym">Anodonta woodiana</name>
    <dbReference type="NCBI Taxonomy" id="1069815"/>
    <lineage>
        <taxon>Eukaryota</taxon>
        <taxon>Metazoa</taxon>
        <taxon>Spiralia</taxon>
        <taxon>Lophotrochozoa</taxon>
        <taxon>Mollusca</taxon>
        <taxon>Bivalvia</taxon>
        <taxon>Autobranchia</taxon>
        <taxon>Heteroconchia</taxon>
        <taxon>Palaeoheterodonta</taxon>
        <taxon>Unionida</taxon>
        <taxon>Unionoidea</taxon>
        <taxon>Unionidae</taxon>
        <taxon>Unioninae</taxon>
        <taxon>Sinanodonta</taxon>
    </lineage>
</organism>
<gene>
    <name evidence="2" type="ORF">ACJMK2_000945</name>
</gene>
<evidence type="ECO:0000313" key="2">
    <source>
        <dbReference type="EMBL" id="KAL3888580.1"/>
    </source>
</evidence>
<feature type="domain" description="DZIP3-like HEPN" evidence="1">
    <location>
        <begin position="10"/>
        <end position="116"/>
    </location>
</feature>
<proteinExistence type="predicted"/>